<evidence type="ECO:0000259" key="8">
    <source>
        <dbReference type="PROSITE" id="PS50928"/>
    </source>
</evidence>
<comment type="subcellular location">
    <subcellularLocation>
        <location evidence="1 7">Cell membrane</location>
        <topology evidence="1 7">Multi-pass membrane protein</topology>
    </subcellularLocation>
</comment>
<feature type="domain" description="ABC transmembrane type-1" evidence="8">
    <location>
        <begin position="84"/>
        <end position="273"/>
    </location>
</feature>
<dbReference type="STRING" id="391735.Veis_3435"/>
<dbReference type="Pfam" id="PF00528">
    <property type="entry name" value="BPD_transp_1"/>
    <property type="match status" value="1"/>
</dbReference>
<name>A1WNE9_VEREI</name>
<dbReference type="InterPro" id="IPR025966">
    <property type="entry name" value="OppC_N"/>
</dbReference>
<dbReference type="PANTHER" id="PTHR43386:SF25">
    <property type="entry name" value="PEPTIDE ABC TRANSPORTER PERMEASE PROTEIN"/>
    <property type="match status" value="1"/>
</dbReference>
<evidence type="ECO:0000313" key="10">
    <source>
        <dbReference type="Proteomes" id="UP000000374"/>
    </source>
</evidence>
<dbReference type="PROSITE" id="PS50928">
    <property type="entry name" value="ABC_TM1"/>
    <property type="match status" value="1"/>
</dbReference>
<dbReference type="AlphaFoldDB" id="A1WNE9"/>
<keyword evidence="10" id="KW-1185">Reference proteome</keyword>
<dbReference type="InterPro" id="IPR050366">
    <property type="entry name" value="BP-dependent_transpt_permease"/>
</dbReference>
<sequence>MDPVKMNEARSIRVLRWLRSDLRAALSLAFLVLLLLLSVTAPWIAPHAPSAQNLDATLQPISGAHWLGTDDLGRDILSRMIHGAPVTLYASLLAVGVAIVLGLPIGLLAGYLGGWLDEVVGRLIDTLLSFPAIVLAIAVTGALGIGLTNAMISVGIVFAPQLARIVRARTLVVKQELYVDAARCFGASTRSILWRHVLPNTIQPVIVQITLLLAGALLAEASLSFLGLGIQPPNASWGAMLARAYQNMEIAPEQMYAPGLAILSTAIAFNTLGESLRVALDPTHQRL</sequence>
<dbReference type="Gene3D" id="1.10.3720.10">
    <property type="entry name" value="MetI-like"/>
    <property type="match status" value="1"/>
</dbReference>
<dbReference type="InterPro" id="IPR035906">
    <property type="entry name" value="MetI-like_sf"/>
</dbReference>
<evidence type="ECO:0000256" key="2">
    <source>
        <dbReference type="ARBA" id="ARBA00022448"/>
    </source>
</evidence>
<keyword evidence="4 7" id="KW-0812">Transmembrane</keyword>
<keyword evidence="5 7" id="KW-1133">Transmembrane helix</keyword>
<comment type="similarity">
    <text evidence="7">Belongs to the binding-protein-dependent transport system permease family.</text>
</comment>
<dbReference type="HOGENOM" id="CLU_028518_1_1_4"/>
<evidence type="ECO:0000256" key="5">
    <source>
        <dbReference type="ARBA" id="ARBA00022989"/>
    </source>
</evidence>
<accession>A1WNE9</accession>
<keyword evidence="6 7" id="KW-0472">Membrane</keyword>
<dbReference type="InterPro" id="IPR000515">
    <property type="entry name" value="MetI-like"/>
</dbReference>
<evidence type="ECO:0000256" key="1">
    <source>
        <dbReference type="ARBA" id="ARBA00004651"/>
    </source>
</evidence>
<reference evidence="10" key="1">
    <citation type="submission" date="2006-12" db="EMBL/GenBank/DDBJ databases">
        <title>Complete sequence of chromosome 1 of Verminephrobacter eiseniae EF01-2.</title>
        <authorList>
            <person name="Copeland A."/>
            <person name="Lucas S."/>
            <person name="Lapidus A."/>
            <person name="Barry K."/>
            <person name="Detter J.C."/>
            <person name="Glavina del Rio T."/>
            <person name="Dalin E."/>
            <person name="Tice H."/>
            <person name="Pitluck S."/>
            <person name="Chertkov O."/>
            <person name="Brettin T."/>
            <person name="Bruce D."/>
            <person name="Han C."/>
            <person name="Tapia R."/>
            <person name="Gilna P."/>
            <person name="Schmutz J."/>
            <person name="Larimer F."/>
            <person name="Land M."/>
            <person name="Hauser L."/>
            <person name="Kyrpides N."/>
            <person name="Kim E."/>
            <person name="Stahl D."/>
            <person name="Richardson P."/>
        </authorList>
    </citation>
    <scope>NUCLEOTIDE SEQUENCE [LARGE SCALE GENOMIC DNA]</scope>
    <source>
        <strain evidence="10">EF01-2</strain>
    </source>
</reference>
<keyword evidence="2 7" id="KW-0813">Transport</keyword>
<dbReference type="EMBL" id="CP000542">
    <property type="protein sequence ID" value="ABM59156.1"/>
    <property type="molecule type" value="Genomic_DNA"/>
</dbReference>
<proteinExistence type="inferred from homology"/>
<dbReference type="CDD" id="cd06261">
    <property type="entry name" value="TM_PBP2"/>
    <property type="match status" value="1"/>
</dbReference>
<feature type="transmembrane region" description="Helical" evidence="7">
    <location>
        <begin position="132"/>
        <end position="159"/>
    </location>
</feature>
<dbReference type="KEGG" id="vei:Veis_3435"/>
<feature type="transmembrane region" description="Helical" evidence="7">
    <location>
        <begin position="24"/>
        <end position="45"/>
    </location>
</feature>
<keyword evidence="3" id="KW-1003">Cell membrane</keyword>
<dbReference type="GO" id="GO:0005886">
    <property type="term" value="C:plasma membrane"/>
    <property type="evidence" value="ECO:0007669"/>
    <property type="project" value="UniProtKB-SubCell"/>
</dbReference>
<feature type="transmembrane region" description="Helical" evidence="7">
    <location>
        <begin position="86"/>
        <end position="112"/>
    </location>
</feature>
<evidence type="ECO:0000256" key="7">
    <source>
        <dbReference type="RuleBase" id="RU363032"/>
    </source>
</evidence>
<dbReference type="Pfam" id="PF12911">
    <property type="entry name" value="OppC_N"/>
    <property type="match status" value="1"/>
</dbReference>
<dbReference type="Proteomes" id="UP000000374">
    <property type="component" value="Chromosome"/>
</dbReference>
<gene>
    <name evidence="9" type="ordered locus">Veis_3435</name>
</gene>
<evidence type="ECO:0000313" key="9">
    <source>
        <dbReference type="EMBL" id="ABM59156.1"/>
    </source>
</evidence>
<organism evidence="9 10">
    <name type="scientific">Verminephrobacter eiseniae (strain EF01-2)</name>
    <dbReference type="NCBI Taxonomy" id="391735"/>
    <lineage>
        <taxon>Bacteria</taxon>
        <taxon>Pseudomonadati</taxon>
        <taxon>Pseudomonadota</taxon>
        <taxon>Betaproteobacteria</taxon>
        <taxon>Burkholderiales</taxon>
        <taxon>Comamonadaceae</taxon>
        <taxon>Verminephrobacter</taxon>
    </lineage>
</organism>
<dbReference type="eggNOG" id="COG1173">
    <property type="taxonomic scope" value="Bacteria"/>
</dbReference>
<evidence type="ECO:0000256" key="3">
    <source>
        <dbReference type="ARBA" id="ARBA00022475"/>
    </source>
</evidence>
<evidence type="ECO:0000256" key="4">
    <source>
        <dbReference type="ARBA" id="ARBA00022692"/>
    </source>
</evidence>
<evidence type="ECO:0000256" key="6">
    <source>
        <dbReference type="ARBA" id="ARBA00023136"/>
    </source>
</evidence>
<dbReference type="OrthoDB" id="9783218at2"/>
<dbReference type="PANTHER" id="PTHR43386">
    <property type="entry name" value="OLIGOPEPTIDE TRANSPORT SYSTEM PERMEASE PROTEIN APPC"/>
    <property type="match status" value="1"/>
</dbReference>
<dbReference type="GO" id="GO:0055085">
    <property type="term" value="P:transmembrane transport"/>
    <property type="evidence" value="ECO:0007669"/>
    <property type="project" value="InterPro"/>
</dbReference>
<dbReference type="SUPFAM" id="SSF161098">
    <property type="entry name" value="MetI-like"/>
    <property type="match status" value="1"/>
</dbReference>
<protein>
    <submittedName>
        <fullName evidence="9">Binding-protein-dependent transport systems inner membrane component</fullName>
    </submittedName>
</protein>